<feature type="region of interest" description="Disordered" evidence="1">
    <location>
        <begin position="1"/>
        <end position="76"/>
    </location>
</feature>
<evidence type="ECO:0000313" key="3">
    <source>
        <dbReference type="Proteomes" id="UP000837857"/>
    </source>
</evidence>
<feature type="non-terminal residue" evidence="2">
    <location>
        <position position="92"/>
    </location>
</feature>
<dbReference type="EMBL" id="OW152819">
    <property type="protein sequence ID" value="CAH2074117.1"/>
    <property type="molecule type" value="Genomic_DNA"/>
</dbReference>
<reference evidence="2" key="1">
    <citation type="submission" date="2022-03" db="EMBL/GenBank/DDBJ databases">
        <authorList>
            <person name="Martin H S."/>
        </authorList>
    </citation>
    <scope>NUCLEOTIDE SEQUENCE</scope>
</reference>
<protein>
    <submittedName>
        <fullName evidence="2">Uncharacterized protein</fullName>
    </submittedName>
</protein>
<gene>
    <name evidence="2" type="ORF">IPOD504_LOCUS15929</name>
</gene>
<keyword evidence="3" id="KW-1185">Reference proteome</keyword>
<proteinExistence type="predicted"/>
<feature type="compositionally biased region" description="Basic and acidic residues" evidence="1">
    <location>
        <begin position="1"/>
        <end position="14"/>
    </location>
</feature>
<accession>A0ABN8J8S9</accession>
<sequence length="92" mass="9654">MERRGGGGDGRREGAGGAGGTAGGWRLPRAAARDTAPLYQPRAVATTPPFRPSPQPTSKVPAARESQRMPCHTRGPRHAMAIITNATIRGQL</sequence>
<dbReference type="Proteomes" id="UP000837857">
    <property type="component" value="Chromosome 7"/>
</dbReference>
<evidence type="ECO:0000313" key="2">
    <source>
        <dbReference type="EMBL" id="CAH2074117.1"/>
    </source>
</evidence>
<organism evidence="2 3">
    <name type="scientific">Iphiclides podalirius</name>
    <name type="common">scarce swallowtail</name>
    <dbReference type="NCBI Taxonomy" id="110791"/>
    <lineage>
        <taxon>Eukaryota</taxon>
        <taxon>Metazoa</taxon>
        <taxon>Ecdysozoa</taxon>
        <taxon>Arthropoda</taxon>
        <taxon>Hexapoda</taxon>
        <taxon>Insecta</taxon>
        <taxon>Pterygota</taxon>
        <taxon>Neoptera</taxon>
        <taxon>Endopterygota</taxon>
        <taxon>Lepidoptera</taxon>
        <taxon>Glossata</taxon>
        <taxon>Ditrysia</taxon>
        <taxon>Papilionoidea</taxon>
        <taxon>Papilionidae</taxon>
        <taxon>Papilioninae</taxon>
        <taxon>Iphiclides</taxon>
    </lineage>
</organism>
<name>A0ABN8J8S9_9NEOP</name>
<evidence type="ECO:0000256" key="1">
    <source>
        <dbReference type="SAM" id="MobiDB-lite"/>
    </source>
</evidence>